<dbReference type="InterPro" id="IPR012319">
    <property type="entry name" value="FPG_cat"/>
</dbReference>
<sequence>MPELPEVDSYRTGLAKTMKGWKIEGGNVIWPRTSDANFENIKNQKIIGFDKKGYLDIYYHQGLLQGGHEGLSKIPNG</sequence>
<dbReference type="GO" id="GO:0006284">
    <property type="term" value="P:base-excision repair"/>
    <property type="evidence" value="ECO:0007669"/>
    <property type="project" value="InterPro"/>
</dbReference>
<dbReference type="GO" id="GO:0008270">
    <property type="term" value="F:zinc ion binding"/>
    <property type="evidence" value="ECO:0007669"/>
    <property type="project" value="InterPro"/>
</dbReference>
<evidence type="ECO:0000259" key="1">
    <source>
        <dbReference type="PROSITE" id="PS51068"/>
    </source>
</evidence>
<dbReference type="SUPFAM" id="SSF81624">
    <property type="entry name" value="N-terminal domain of MutM-like DNA repair proteins"/>
    <property type="match status" value="1"/>
</dbReference>
<dbReference type="EMBL" id="UINC01231083">
    <property type="protein sequence ID" value="SVE63475.1"/>
    <property type="molecule type" value="Genomic_DNA"/>
</dbReference>
<feature type="domain" description="Formamidopyrimidine-DNA glycosylase catalytic" evidence="1">
    <location>
        <begin position="2"/>
        <end position="77"/>
    </location>
</feature>
<dbReference type="GO" id="GO:0003906">
    <property type="term" value="F:DNA-(apurinic or apyrimidinic site) endonuclease activity"/>
    <property type="evidence" value="ECO:0007669"/>
    <property type="project" value="InterPro"/>
</dbReference>
<organism evidence="2">
    <name type="scientific">marine metagenome</name>
    <dbReference type="NCBI Taxonomy" id="408172"/>
    <lineage>
        <taxon>unclassified sequences</taxon>
        <taxon>metagenomes</taxon>
        <taxon>ecological metagenomes</taxon>
    </lineage>
</organism>
<accession>A0A383F522</accession>
<name>A0A383F522_9ZZZZ</name>
<protein>
    <recommendedName>
        <fullName evidence="1">Formamidopyrimidine-DNA glycosylase catalytic domain-containing protein</fullName>
    </recommendedName>
</protein>
<reference evidence="2" key="1">
    <citation type="submission" date="2018-05" db="EMBL/GenBank/DDBJ databases">
        <authorList>
            <person name="Lanie J.A."/>
            <person name="Ng W.-L."/>
            <person name="Kazmierczak K.M."/>
            <person name="Andrzejewski T.M."/>
            <person name="Davidsen T.M."/>
            <person name="Wayne K.J."/>
            <person name="Tettelin H."/>
            <person name="Glass J.I."/>
            <person name="Rusch D."/>
            <person name="Podicherti R."/>
            <person name="Tsui H.-C.T."/>
            <person name="Winkler M.E."/>
        </authorList>
    </citation>
    <scope>NUCLEOTIDE SEQUENCE</scope>
</reference>
<dbReference type="Pfam" id="PF01149">
    <property type="entry name" value="Fapy_DNA_glyco"/>
    <property type="match status" value="1"/>
</dbReference>
<dbReference type="PROSITE" id="PS51068">
    <property type="entry name" value="FPG_CAT"/>
    <property type="match status" value="1"/>
</dbReference>
<dbReference type="Gene3D" id="3.20.190.10">
    <property type="entry name" value="MutM-like, N-terminal"/>
    <property type="match status" value="1"/>
</dbReference>
<feature type="non-terminal residue" evidence="2">
    <location>
        <position position="77"/>
    </location>
</feature>
<gene>
    <name evidence="2" type="ORF">METZ01_LOCUS516329</name>
</gene>
<dbReference type="InterPro" id="IPR035937">
    <property type="entry name" value="FPG_N"/>
</dbReference>
<dbReference type="AlphaFoldDB" id="A0A383F522"/>
<evidence type="ECO:0000313" key="2">
    <source>
        <dbReference type="EMBL" id="SVE63475.1"/>
    </source>
</evidence>
<dbReference type="GO" id="GO:0019104">
    <property type="term" value="F:DNA N-glycosylase activity"/>
    <property type="evidence" value="ECO:0007669"/>
    <property type="project" value="InterPro"/>
</dbReference>
<proteinExistence type="predicted"/>